<dbReference type="AlphaFoldDB" id="A0A6P4I6D4"/>
<organism evidence="1 2">
    <name type="scientific">Drosophila kikkawai</name>
    <name type="common">Fruit fly</name>
    <dbReference type="NCBI Taxonomy" id="30033"/>
    <lineage>
        <taxon>Eukaryota</taxon>
        <taxon>Metazoa</taxon>
        <taxon>Ecdysozoa</taxon>
        <taxon>Arthropoda</taxon>
        <taxon>Hexapoda</taxon>
        <taxon>Insecta</taxon>
        <taxon>Pterygota</taxon>
        <taxon>Neoptera</taxon>
        <taxon>Endopterygota</taxon>
        <taxon>Diptera</taxon>
        <taxon>Brachycera</taxon>
        <taxon>Muscomorpha</taxon>
        <taxon>Ephydroidea</taxon>
        <taxon>Drosophilidae</taxon>
        <taxon>Drosophila</taxon>
        <taxon>Sophophora</taxon>
    </lineage>
</organism>
<keyword evidence="1" id="KW-1185">Reference proteome</keyword>
<dbReference type="OMA" id="PNKSLCY"/>
<dbReference type="Proteomes" id="UP001652661">
    <property type="component" value="Chromosome 2R"/>
</dbReference>
<evidence type="ECO:0000313" key="1">
    <source>
        <dbReference type="Proteomes" id="UP001652661"/>
    </source>
</evidence>
<sequence length="165" mass="19082">MFSDPSQESQATQTEAQPDYAPVCVPLLMVDEDGRKRYCYHGGKCKCSHCARIKAEQNQKMDQELMSYLPPWKVQLVPPIRMVKPKQYRLEARRAAPELAQRLKEDHERLRQEYPIYYLPDRYLSGASAWNLPGPQHKETQTEIPIGKYGIDGCPCTNKSLCYDM</sequence>
<reference evidence="2" key="2">
    <citation type="submission" date="2025-08" db="UniProtKB">
        <authorList>
            <consortium name="RefSeq"/>
        </authorList>
    </citation>
    <scope>IDENTIFICATION</scope>
    <source>
        <strain evidence="2">14028-0561.14</strain>
        <tissue evidence="2">Whole fly</tissue>
    </source>
</reference>
<gene>
    <name evidence="2" type="primary">LOC108076245</name>
</gene>
<dbReference type="RefSeq" id="XP_017024482.1">
    <property type="nucleotide sequence ID" value="XM_017168993.3"/>
</dbReference>
<name>A0A6P4I6D4_DROKI</name>
<accession>A0A6P4I6D4</accession>
<dbReference type="OrthoDB" id="7880966at2759"/>
<protein>
    <submittedName>
        <fullName evidence="2">Uncharacterized protein</fullName>
    </submittedName>
</protein>
<dbReference type="GeneID" id="108076245"/>
<evidence type="ECO:0000313" key="2">
    <source>
        <dbReference type="RefSeq" id="XP_017024482.1"/>
    </source>
</evidence>
<proteinExistence type="predicted"/>
<reference evidence="1" key="1">
    <citation type="submission" date="2025-05" db="UniProtKB">
        <authorList>
            <consortium name="RefSeq"/>
        </authorList>
    </citation>
    <scope>NUCLEOTIDE SEQUENCE [LARGE SCALE GENOMIC DNA]</scope>
    <source>
        <strain evidence="1">14028-0561.14</strain>
    </source>
</reference>